<evidence type="ECO:0000256" key="4">
    <source>
        <dbReference type="PROSITE-ProRule" id="PRU00354"/>
    </source>
</evidence>
<keyword evidence="3 4" id="KW-0620">Polyamine biosynthesis</keyword>
<protein>
    <submittedName>
        <fullName evidence="7">Spermidine synthase</fullName>
    </submittedName>
</protein>
<dbReference type="PANTHER" id="PTHR43317">
    <property type="entry name" value="THERMOSPERMINE SYNTHASE ACAULIS5"/>
    <property type="match status" value="1"/>
</dbReference>
<keyword evidence="5" id="KW-0472">Membrane</keyword>
<feature type="transmembrane region" description="Helical" evidence="5">
    <location>
        <begin position="202"/>
        <end position="219"/>
    </location>
</feature>
<evidence type="ECO:0000256" key="3">
    <source>
        <dbReference type="ARBA" id="ARBA00023115"/>
    </source>
</evidence>
<keyword evidence="2 4" id="KW-0808">Transferase</keyword>
<evidence type="ECO:0000313" key="8">
    <source>
        <dbReference type="Proteomes" id="UP000608662"/>
    </source>
</evidence>
<reference evidence="7" key="1">
    <citation type="submission" date="2019-12" db="EMBL/GenBank/DDBJ databases">
        <title>Whole-genome sequence of Halomicrobium mukohataei pws1.</title>
        <authorList>
            <person name="Verma D.K."/>
            <person name="Gopal K."/>
            <person name="Prasad E.S."/>
        </authorList>
    </citation>
    <scope>NUCLEOTIDE SEQUENCE</scope>
    <source>
        <strain evidence="7">Pws1</strain>
    </source>
</reference>
<keyword evidence="5" id="KW-0812">Transmembrane</keyword>
<dbReference type="EMBL" id="WOYG01000001">
    <property type="protein sequence ID" value="NLV10776.1"/>
    <property type="molecule type" value="Genomic_DNA"/>
</dbReference>
<feature type="transmembrane region" description="Helical" evidence="5">
    <location>
        <begin position="113"/>
        <end position="134"/>
    </location>
</feature>
<dbReference type="Proteomes" id="UP000608662">
    <property type="component" value="Unassembled WGS sequence"/>
</dbReference>
<organism evidence="7 8">
    <name type="scientific">Halomicrobium mukohataei</name>
    <dbReference type="NCBI Taxonomy" id="57705"/>
    <lineage>
        <taxon>Archaea</taxon>
        <taxon>Methanobacteriati</taxon>
        <taxon>Methanobacteriota</taxon>
        <taxon>Stenosarchaea group</taxon>
        <taxon>Halobacteria</taxon>
        <taxon>Halobacteriales</taxon>
        <taxon>Haloarculaceae</taxon>
        <taxon>Halomicrobium</taxon>
    </lineage>
</organism>
<dbReference type="GO" id="GO:0016740">
    <property type="term" value="F:transferase activity"/>
    <property type="evidence" value="ECO:0007669"/>
    <property type="project" value="UniProtKB-UniRule"/>
</dbReference>
<comment type="caution">
    <text evidence="7">The sequence shown here is derived from an EMBL/GenBank/DDBJ whole genome shotgun (WGS) entry which is preliminary data.</text>
</comment>
<comment type="similarity">
    <text evidence="1">Belongs to the spermidine/spermine synthase family.</text>
</comment>
<dbReference type="RefSeq" id="WP_170094433.1">
    <property type="nucleotide sequence ID" value="NZ_WOYG01000001.1"/>
</dbReference>
<dbReference type="Pfam" id="PF01564">
    <property type="entry name" value="Spermine_synth"/>
    <property type="match status" value="1"/>
</dbReference>
<dbReference type="AlphaFoldDB" id="A0A847UE62"/>
<evidence type="ECO:0000256" key="1">
    <source>
        <dbReference type="ARBA" id="ARBA00007867"/>
    </source>
</evidence>
<dbReference type="PROSITE" id="PS51006">
    <property type="entry name" value="PABS_2"/>
    <property type="match status" value="1"/>
</dbReference>
<dbReference type="PANTHER" id="PTHR43317:SF1">
    <property type="entry name" value="THERMOSPERMINE SYNTHASE ACAULIS5"/>
    <property type="match status" value="1"/>
</dbReference>
<feature type="transmembrane region" description="Helical" evidence="5">
    <location>
        <begin position="146"/>
        <end position="167"/>
    </location>
</feature>
<dbReference type="SUPFAM" id="SSF53335">
    <property type="entry name" value="S-adenosyl-L-methionine-dependent methyltransferases"/>
    <property type="match status" value="1"/>
</dbReference>
<name>A0A847UE62_9EURY</name>
<sequence length="531" mass="59649">MLSHFRSSLRSDRALLLGLTLVVAFCSIVYELIYSEMLRVLFGGTVLRYSITIGLYLFSLGVGAFLYNYVGEAETNFFRIEVLLAVVGPLGLLVMILLNSVPDVRFPAKDTAVLVASHLPIIAVGVLSGLEIPFLSSMVTSERSAFSEVLGVDYFGSLVGTVVYALFLYPSMGLITAIVVLGLLNAVAALSFAVRFTESSKALLLVGLLLTGTYAGVLANEQQVEDSLTDFYVEGAIESEYPPGTASVDVTERHTTKYQDAVLYERQLTDVPGTDTCLRLDMAVQLCDRWVDSYHEGLVDVPMSQFENGSETRVLLIGGGDWIAVDHLREYGVTVDHVDIDGEFMNYTRDHPFFEQYHNDAYEYDRLTTHVADARTYLRSTDRQYDLILLDLPGARSDDALPLYSTEFYTQLRQHVTDDGMVATWVYSRHKFANHHMAYANTVREAGFRGYVDYSTYGDFDRDGQLERGEQFYLLSPSPSEKLTLETARNARTERVQSAYERREWRAIDRYRGVEPNSIFDPNYDIVIGYV</sequence>
<evidence type="ECO:0000259" key="6">
    <source>
        <dbReference type="PROSITE" id="PS51006"/>
    </source>
</evidence>
<feature type="active site" description="Proton acceptor" evidence="4">
    <location>
        <position position="391"/>
    </location>
</feature>
<dbReference type="CDD" id="cd02440">
    <property type="entry name" value="AdoMet_MTases"/>
    <property type="match status" value="1"/>
</dbReference>
<feature type="transmembrane region" description="Helical" evidence="5">
    <location>
        <begin position="82"/>
        <end position="101"/>
    </location>
</feature>
<feature type="transmembrane region" description="Helical" evidence="5">
    <location>
        <begin position="14"/>
        <end position="34"/>
    </location>
</feature>
<keyword evidence="5" id="KW-1133">Transmembrane helix</keyword>
<dbReference type="InterPro" id="IPR029063">
    <property type="entry name" value="SAM-dependent_MTases_sf"/>
</dbReference>
<feature type="transmembrane region" description="Helical" evidence="5">
    <location>
        <begin position="46"/>
        <end position="70"/>
    </location>
</feature>
<gene>
    <name evidence="7" type="ORF">GOC74_12660</name>
</gene>
<accession>A0A847UE62</accession>
<evidence type="ECO:0000256" key="5">
    <source>
        <dbReference type="SAM" id="Phobius"/>
    </source>
</evidence>
<feature type="domain" description="PABS" evidence="6">
    <location>
        <begin position="229"/>
        <end position="477"/>
    </location>
</feature>
<evidence type="ECO:0000313" key="7">
    <source>
        <dbReference type="EMBL" id="NLV10776.1"/>
    </source>
</evidence>
<proteinExistence type="inferred from homology"/>
<evidence type="ECO:0000256" key="2">
    <source>
        <dbReference type="ARBA" id="ARBA00022679"/>
    </source>
</evidence>
<dbReference type="InterPro" id="IPR030374">
    <property type="entry name" value="PABS"/>
</dbReference>
<dbReference type="GeneID" id="94361383"/>
<dbReference type="GO" id="GO:0006596">
    <property type="term" value="P:polyamine biosynthetic process"/>
    <property type="evidence" value="ECO:0007669"/>
    <property type="project" value="UniProtKB-UniRule"/>
</dbReference>
<feature type="transmembrane region" description="Helical" evidence="5">
    <location>
        <begin position="173"/>
        <end position="195"/>
    </location>
</feature>
<dbReference type="Gene3D" id="3.40.50.150">
    <property type="entry name" value="Vaccinia Virus protein VP39"/>
    <property type="match status" value="1"/>
</dbReference>